<sequence length="291" mass="33651">MNLLCTKVENIDKELQQIKSQQHNYKNAELSRSEDLKIPELQGDVGKHLKTHNDLLYAATGSTSATKEENKTRYVNTNMNKIFEKPFMPKIQKDPLFIPPQLNTYKEILGQNKKTYNHITRAYIENIHKIQTFLNQNSRSKNTKKPREDYITQNLQGYNKLIAQPGTSTNLVGTCYNYGLLSTVYTQTGDEISTIPELHKAFMHYKRITKGALFYIKFYSAPAEILYDEIKPIIQVIKIGLTREMIIPEKIEQQDEIQKIEIPEFYARKRIIGIATILNELTTNYLNGNSV</sequence>
<name>A0AAF0TG72_SOLVR</name>
<reference evidence="1" key="1">
    <citation type="submission" date="2023-08" db="EMBL/GenBank/DDBJ databases">
        <title>A de novo genome assembly of Solanum verrucosum Schlechtendal, a Mexican diploid species geographically isolated from the other diploid A-genome species in potato relatives.</title>
        <authorList>
            <person name="Hosaka K."/>
        </authorList>
    </citation>
    <scope>NUCLEOTIDE SEQUENCE</scope>
    <source>
        <tissue evidence="1">Young leaves</tissue>
    </source>
</reference>
<dbReference type="EMBL" id="CP133613">
    <property type="protein sequence ID" value="WMV14813.1"/>
    <property type="molecule type" value="Genomic_DNA"/>
</dbReference>
<organism evidence="1 2">
    <name type="scientific">Solanum verrucosum</name>
    <dbReference type="NCBI Taxonomy" id="315347"/>
    <lineage>
        <taxon>Eukaryota</taxon>
        <taxon>Viridiplantae</taxon>
        <taxon>Streptophyta</taxon>
        <taxon>Embryophyta</taxon>
        <taxon>Tracheophyta</taxon>
        <taxon>Spermatophyta</taxon>
        <taxon>Magnoliopsida</taxon>
        <taxon>eudicotyledons</taxon>
        <taxon>Gunneridae</taxon>
        <taxon>Pentapetalae</taxon>
        <taxon>asterids</taxon>
        <taxon>lamiids</taxon>
        <taxon>Solanales</taxon>
        <taxon>Solanaceae</taxon>
        <taxon>Solanoideae</taxon>
        <taxon>Solaneae</taxon>
        <taxon>Solanum</taxon>
    </lineage>
</organism>
<gene>
    <name evidence="1" type="ORF">MTR67_008198</name>
</gene>
<accession>A0AAF0TG72</accession>
<evidence type="ECO:0000313" key="1">
    <source>
        <dbReference type="EMBL" id="WMV14813.1"/>
    </source>
</evidence>
<dbReference type="Proteomes" id="UP001234989">
    <property type="component" value="Chromosome 2"/>
</dbReference>
<evidence type="ECO:0000313" key="2">
    <source>
        <dbReference type="Proteomes" id="UP001234989"/>
    </source>
</evidence>
<keyword evidence="2" id="KW-1185">Reference proteome</keyword>
<protein>
    <submittedName>
        <fullName evidence="1">Uncharacterized protein</fullName>
    </submittedName>
</protein>
<dbReference type="AlphaFoldDB" id="A0AAF0TG72"/>
<proteinExistence type="predicted"/>